<feature type="compositionally biased region" description="Low complexity" evidence="2">
    <location>
        <begin position="276"/>
        <end position="297"/>
    </location>
</feature>
<feature type="region of interest" description="Disordered" evidence="2">
    <location>
        <begin position="185"/>
        <end position="254"/>
    </location>
</feature>
<dbReference type="InParanoid" id="A8P5M7"/>
<dbReference type="VEuPathDB" id="FungiDB:CC1G_05533"/>
<dbReference type="InterPro" id="IPR019152">
    <property type="entry name" value="DUF2046"/>
</dbReference>
<dbReference type="STRING" id="240176.A8P5M7"/>
<evidence type="ECO:0000313" key="4">
    <source>
        <dbReference type="Proteomes" id="UP000001861"/>
    </source>
</evidence>
<dbReference type="RefSeq" id="XP_001838980.1">
    <property type="nucleotide sequence ID" value="XM_001838928.1"/>
</dbReference>
<dbReference type="EMBL" id="AACS02000011">
    <property type="protein sequence ID" value="EAU82911.1"/>
    <property type="molecule type" value="Genomic_DNA"/>
</dbReference>
<feature type="compositionally biased region" description="Polar residues" evidence="2">
    <location>
        <begin position="187"/>
        <end position="205"/>
    </location>
</feature>
<dbReference type="OMA" id="HNAMIAS"/>
<feature type="compositionally biased region" description="Polar residues" evidence="2">
    <location>
        <begin position="236"/>
        <end position="254"/>
    </location>
</feature>
<organism evidence="3 4">
    <name type="scientific">Coprinopsis cinerea (strain Okayama-7 / 130 / ATCC MYA-4618 / FGSC 9003)</name>
    <name type="common">Inky cap fungus</name>
    <name type="synonym">Hormographiella aspergillata</name>
    <dbReference type="NCBI Taxonomy" id="240176"/>
    <lineage>
        <taxon>Eukaryota</taxon>
        <taxon>Fungi</taxon>
        <taxon>Dikarya</taxon>
        <taxon>Basidiomycota</taxon>
        <taxon>Agaricomycotina</taxon>
        <taxon>Agaricomycetes</taxon>
        <taxon>Agaricomycetidae</taxon>
        <taxon>Agaricales</taxon>
        <taxon>Agaricineae</taxon>
        <taxon>Psathyrellaceae</taxon>
        <taxon>Coprinopsis</taxon>
    </lineage>
</organism>
<protein>
    <submittedName>
        <fullName evidence="3">Uncharacterized protein</fullName>
    </submittedName>
</protein>
<feature type="region of interest" description="Disordered" evidence="2">
    <location>
        <begin position="276"/>
        <end position="398"/>
    </location>
</feature>
<accession>A8P5M7</accession>
<feature type="compositionally biased region" description="Low complexity" evidence="2">
    <location>
        <begin position="96"/>
        <end position="107"/>
    </location>
</feature>
<keyword evidence="1" id="KW-0175">Coiled coil</keyword>
<gene>
    <name evidence="3" type="ORF">CC1G_05533</name>
</gene>
<dbReference type="PANTHER" id="PTHR15276">
    <property type="entry name" value="H4 D10S170 PROTEIN-RELATED"/>
    <property type="match status" value="1"/>
</dbReference>
<dbReference type="KEGG" id="cci:CC1G_05533"/>
<name>A8P5M7_COPC7</name>
<dbReference type="Proteomes" id="UP000001861">
    <property type="component" value="Unassembled WGS sequence"/>
</dbReference>
<feature type="compositionally biased region" description="Low complexity" evidence="2">
    <location>
        <begin position="313"/>
        <end position="324"/>
    </location>
</feature>
<dbReference type="AlphaFoldDB" id="A8P5M7"/>
<feature type="region of interest" description="Disordered" evidence="2">
    <location>
        <begin position="414"/>
        <end position="433"/>
    </location>
</feature>
<feature type="compositionally biased region" description="Low complexity" evidence="2">
    <location>
        <begin position="206"/>
        <end position="217"/>
    </location>
</feature>
<keyword evidence="4" id="KW-1185">Reference proteome</keyword>
<dbReference type="Pfam" id="PF09755">
    <property type="entry name" value="DUF2046"/>
    <property type="match status" value="1"/>
</dbReference>
<feature type="compositionally biased region" description="Low complexity" evidence="2">
    <location>
        <begin position="341"/>
        <end position="355"/>
    </location>
</feature>
<reference evidence="3 4" key="1">
    <citation type="journal article" date="2010" name="Proc. Natl. Acad. Sci. U.S.A.">
        <title>Insights into evolution of multicellular fungi from the assembled chromosomes of the mushroom Coprinopsis cinerea (Coprinus cinereus).</title>
        <authorList>
            <person name="Stajich J.E."/>
            <person name="Wilke S.K."/>
            <person name="Ahren D."/>
            <person name="Au C.H."/>
            <person name="Birren B.W."/>
            <person name="Borodovsky M."/>
            <person name="Burns C."/>
            <person name="Canback B."/>
            <person name="Casselton L.A."/>
            <person name="Cheng C.K."/>
            <person name="Deng J."/>
            <person name="Dietrich F.S."/>
            <person name="Fargo D.C."/>
            <person name="Farman M.L."/>
            <person name="Gathman A.C."/>
            <person name="Goldberg J."/>
            <person name="Guigo R."/>
            <person name="Hoegger P.J."/>
            <person name="Hooker J.B."/>
            <person name="Huggins A."/>
            <person name="James T.Y."/>
            <person name="Kamada T."/>
            <person name="Kilaru S."/>
            <person name="Kodira C."/>
            <person name="Kues U."/>
            <person name="Kupfer D."/>
            <person name="Kwan H.S."/>
            <person name="Lomsadze A."/>
            <person name="Li W."/>
            <person name="Lilly W.W."/>
            <person name="Ma L.J."/>
            <person name="Mackey A.J."/>
            <person name="Manning G."/>
            <person name="Martin F."/>
            <person name="Muraguchi H."/>
            <person name="Natvig D.O."/>
            <person name="Palmerini H."/>
            <person name="Ramesh M.A."/>
            <person name="Rehmeyer C.J."/>
            <person name="Roe B.A."/>
            <person name="Shenoy N."/>
            <person name="Stanke M."/>
            <person name="Ter-Hovhannisyan V."/>
            <person name="Tunlid A."/>
            <person name="Velagapudi R."/>
            <person name="Vision T.J."/>
            <person name="Zeng Q."/>
            <person name="Zolan M.E."/>
            <person name="Pukkila P.J."/>
        </authorList>
    </citation>
    <scope>NUCLEOTIDE SEQUENCE [LARGE SCALE GENOMIC DNA]</scope>
    <source>
        <strain evidence="4">Okayama-7 / 130 / ATCC MYA-4618 / FGSC 9003</strain>
    </source>
</reference>
<evidence type="ECO:0000256" key="2">
    <source>
        <dbReference type="SAM" id="MobiDB-lite"/>
    </source>
</evidence>
<comment type="caution">
    <text evidence="3">The sequence shown here is derived from an EMBL/GenBank/DDBJ whole genome shotgun (WGS) entry which is preliminary data.</text>
</comment>
<evidence type="ECO:0000256" key="1">
    <source>
        <dbReference type="SAM" id="Coils"/>
    </source>
</evidence>
<evidence type="ECO:0000313" key="3">
    <source>
        <dbReference type="EMBL" id="EAU82911.1"/>
    </source>
</evidence>
<dbReference type="OrthoDB" id="78858at2759"/>
<dbReference type="PANTHER" id="PTHR15276:SF0">
    <property type="entry name" value="COILED-COIL DOMAIN-CONTAINING PROTEIN 6"/>
    <property type="match status" value="1"/>
</dbReference>
<proteinExistence type="predicted"/>
<feature type="region of interest" description="Disordered" evidence="2">
    <location>
        <begin position="79"/>
        <end position="107"/>
    </location>
</feature>
<dbReference type="eggNOG" id="KOG2129">
    <property type="taxonomic scope" value="Eukaryota"/>
</dbReference>
<feature type="coiled-coil region" evidence="1">
    <location>
        <begin position="132"/>
        <end position="159"/>
    </location>
</feature>
<sequence length="433" mass="46796">MSYSPPIRRLSSASNSSRHQEELINAYEAEEERIINLLSRKLEQLRQEKIGLENALEAESESHVNRLSRELSALRLAQQQFQQQQQNGSANGTGPSSSALSNADLASSPETRMGLRTFMNGSHVDPSPEAVLEALRQENEQLRNKLVDTEREYIRITRLNDIYREELIDHRRRLGLPLDNLIGLSSDPLSQPTHRQPTSYSISNGSSPSTSVYSRPSHPQGVPIPRAHTSYRPPNHISSSELNTPLSHSPSFSESPYPLFSPGTSAATNAASIMTSSTNITSPPSSASLNNPPTLSLTPGRGLTYPSVPPPSLSSSFGSPTVSFHIPHRDPSLSPIEPLSRRNSNARRGSISRSGGPSGGGSASRRASLDFGARVAETGTLVPRPARSRAGSQSAERQLEATLEVEVFDNDLGVVDESEDVAGGTAAEKESKV</sequence>
<dbReference type="GeneID" id="6015577"/>